<evidence type="ECO:0008006" key="10">
    <source>
        <dbReference type="Google" id="ProtNLM"/>
    </source>
</evidence>
<dbReference type="PRINTS" id="PR00463">
    <property type="entry name" value="EP450I"/>
</dbReference>
<evidence type="ECO:0000313" key="9">
    <source>
        <dbReference type="Proteomes" id="UP001159405"/>
    </source>
</evidence>
<dbReference type="PANTHER" id="PTHR24279">
    <property type="entry name" value="CYTOCHROME P450"/>
    <property type="match status" value="1"/>
</dbReference>
<keyword evidence="5" id="KW-0560">Oxidoreductase</keyword>
<keyword evidence="6" id="KW-0408">Iron</keyword>
<gene>
    <name evidence="8" type="ORF">PLOB_00012590</name>
</gene>
<dbReference type="Proteomes" id="UP001159405">
    <property type="component" value="Unassembled WGS sequence"/>
</dbReference>
<comment type="cofactor">
    <cofactor evidence="1">
        <name>heme</name>
        <dbReference type="ChEBI" id="CHEBI:30413"/>
    </cofactor>
</comment>
<evidence type="ECO:0000256" key="6">
    <source>
        <dbReference type="ARBA" id="ARBA00023004"/>
    </source>
</evidence>
<dbReference type="InterPro" id="IPR036396">
    <property type="entry name" value="Cyt_P450_sf"/>
</dbReference>
<proteinExistence type="inferred from homology"/>
<dbReference type="SUPFAM" id="SSF48264">
    <property type="entry name" value="Cytochrome P450"/>
    <property type="match status" value="1"/>
</dbReference>
<dbReference type="Gene3D" id="1.10.630.10">
    <property type="entry name" value="Cytochrome P450"/>
    <property type="match status" value="1"/>
</dbReference>
<evidence type="ECO:0000256" key="4">
    <source>
        <dbReference type="ARBA" id="ARBA00022723"/>
    </source>
</evidence>
<accession>A0ABN8NF20</accession>
<keyword evidence="3" id="KW-0349">Heme</keyword>
<dbReference type="InterPro" id="IPR050479">
    <property type="entry name" value="CYP11_CYP27_families"/>
</dbReference>
<evidence type="ECO:0000256" key="7">
    <source>
        <dbReference type="ARBA" id="ARBA00023033"/>
    </source>
</evidence>
<evidence type="ECO:0000256" key="5">
    <source>
        <dbReference type="ARBA" id="ARBA00023002"/>
    </source>
</evidence>
<dbReference type="InterPro" id="IPR001128">
    <property type="entry name" value="Cyt_P450"/>
</dbReference>
<evidence type="ECO:0000256" key="3">
    <source>
        <dbReference type="ARBA" id="ARBA00022617"/>
    </source>
</evidence>
<comment type="caution">
    <text evidence="8">The sequence shown here is derived from an EMBL/GenBank/DDBJ whole genome shotgun (WGS) entry which is preliminary data.</text>
</comment>
<reference evidence="8 9" key="1">
    <citation type="submission" date="2022-05" db="EMBL/GenBank/DDBJ databases">
        <authorList>
            <consortium name="Genoscope - CEA"/>
            <person name="William W."/>
        </authorList>
    </citation>
    <scope>NUCLEOTIDE SEQUENCE [LARGE SCALE GENOMIC DNA]</scope>
</reference>
<sequence length="216" mass="24385">MDNFTAVTRDAIEHMVSIRGADMDIPDLSKELAQWATESVGTMAFDVRVGLYDDPPDKDTVKFVQATVDALALQGKLSRGWESLFWKFFTTPTYRKFCEARDTSYAMSQKIVDNKVAELKKMAEEGRAFDDNQTVPLLTYLLMKGELTPEEINMNSIGMFRAGVDTTSNAMLWLLYDLANNPKVQERVYEEVLSLISPHGDFNSENLQSCSTLKLV</sequence>
<dbReference type="Pfam" id="PF00067">
    <property type="entry name" value="p450"/>
    <property type="match status" value="1"/>
</dbReference>
<keyword evidence="7" id="KW-0503">Monooxygenase</keyword>
<keyword evidence="4" id="KW-0479">Metal-binding</keyword>
<dbReference type="InterPro" id="IPR002401">
    <property type="entry name" value="Cyt_P450_E_grp-I"/>
</dbReference>
<evidence type="ECO:0000256" key="2">
    <source>
        <dbReference type="ARBA" id="ARBA00010617"/>
    </source>
</evidence>
<evidence type="ECO:0000256" key="1">
    <source>
        <dbReference type="ARBA" id="ARBA00001971"/>
    </source>
</evidence>
<comment type="similarity">
    <text evidence="2">Belongs to the cytochrome P450 family.</text>
</comment>
<organism evidence="8 9">
    <name type="scientific">Porites lobata</name>
    <dbReference type="NCBI Taxonomy" id="104759"/>
    <lineage>
        <taxon>Eukaryota</taxon>
        <taxon>Metazoa</taxon>
        <taxon>Cnidaria</taxon>
        <taxon>Anthozoa</taxon>
        <taxon>Hexacorallia</taxon>
        <taxon>Scleractinia</taxon>
        <taxon>Fungiina</taxon>
        <taxon>Poritidae</taxon>
        <taxon>Porites</taxon>
    </lineage>
</organism>
<name>A0ABN8NF20_9CNID</name>
<protein>
    <recommendedName>
        <fullName evidence="10">Cytochrome P450</fullName>
    </recommendedName>
</protein>
<keyword evidence="9" id="KW-1185">Reference proteome</keyword>
<dbReference type="EMBL" id="CALNXK010000017">
    <property type="protein sequence ID" value="CAH3104921.1"/>
    <property type="molecule type" value="Genomic_DNA"/>
</dbReference>
<evidence type="ECO:0000313" key="8">
    <source>
        <dbReference type="EMBL" id="CAH3104921.1"/>
    </source>
</evidence>
<dbReference type="PANTHER" id="PTHR24279:SF120">
    <property type="entry name" value="CYTOCHROME P450"/>
    <property type="match status" value="1"/>
</dbReference>